<reference evidence="2 3" key="1">
    <citation type="submission" date="2016-09" db="EMBL/GenBank/DDBJ databases">
        <authorList>
            <person name="Capua I."/>
            <person name="De Benedictis P."/>
            <person name="Joannis T."/>
            <person name="Lombin L.H."/>
            <person name="Cattoli G."/>
        </authorList>
    </citation>
    <scope>NUCLEOTIDE SEQUENCE [LARGE SCALE GENOMIC DNA]</scope>
    <source>
        <strain evidence="2 3">IMI 309357</strain>
    </source>
</reference>
<feature type="transmembrane region" description="Helical" evidence="1">
    <location>
        <begin position="20"/>
        <end position="39"/>
    </location>
</feature>
<keyword evidence="1" id="KW-0472">Membrane</keyword>
<evidence type="ECO:0000313" key="2">
    <source>
        <dbReference type="EMBL" id="OHE90249.1"/>
    </source>
</evidence>
<sequence>LIKFTYFILYKKINNIKELIYTFFKIIIINYGLLKKIVFNKNKLFTAKF</sequence>
<accession>A0A1G4AM53</accession>
<protein>
    <submittedName>
        <fullName evidence="2">Uncharacterized protein</fullName>
    </submittedName>
</protein>
<comment type="caution">
    <text evidence="2">The sequence shown here is derived from an EMBL/GenBank/DDBJ whole genome shotgun (WGS) entry which is preliminary data.</text>
</comment>
<dbReference type="RefSeq" id="XP_022467426.1">
    <property type="nucleotide sequence ID" value="XM_022626065.1"/>
</dbReference>
<dbReference type="Proteomes" id="UP000176998">
    <property type="component" value="Unassembled WGS sequence"/>
</dbReference>
<keyword evidence="1" id="KW-0812">Transmembrane</keyword>
<keyword evidence="3" id="KW-1185">Reference proteome</keyword>
<dbReference type="OrthoDB" id="5100833at2759"/>
<dbReference type="GeneID" id="34567575"/>
<name>A0A1G4AM53_9PEZI</name>
<feature type="non-terminal residue" evidence="2">
    <location>
        <position position="1"/>
    </location>
</feature>
<evidence type="ECO:0000313" key="3">
    <source>
        <dbReference type="Proteomes" id="UP000176998"/>
    </source>
</evidence>
<organism evidence="2 3">
    <name type="scientific">Colletotrichum orchidophilum</name>
    <dbReference type="NCBI Taxonomy" id="1209926"/>
    <lineage>
        <taxon>Eukaryota</taxon>
        <taxon>Fungi</taxon>
        <taxon>Dikarya</taxon>
        <taxon>Ascomycota</taxon>
        <taxon>Pezizomycotina</taxon>
        <taxon>Sordariomycetes</taxon>
        <taxon>Hypocreomycetidae</taxon>
        <taxon>Glomerellales</taxon>
        <taxon>Glomerellaceae</taxon>
        <taxon>Colletotrichum</taxon>
    </lineage>
</organism>
<keyword evidence="1" id="KW-1133">Transmembrane helix</keyword>
<dbReference type="AlphaFoldDB" id="A0A1G4AM53"/>
<proteinExistence type="predicted"/>
<evidence type="ECO:0000256" key="1">
    <source>
        <dbReference type="SAM" id="Phobius"/>
    </source>
</evidence>
<gene>
    <name evidence="2" type="ORF">CORC01_14454</name>
</gene>
<dbReference type="EMBL" id="MJBS01000299">
    <property type="protein sequence ID" value="OHE90249.1"/>
    <property type="molecule type" value="Genomic_DNA"/>
</dbReference>